<dbReference type="AlphaFoldDB" id="A0A432YVF1"/>
<proteinExistence type="predicted"/>
<evidence type="ECO:0000313" key="3">
    <source>
        <dbReference type="Proteomes" id="UP000288361"/>
    </source>
</evidence>
<dbReference type="Pfam" id="PF01882">
    <property type="entry name" value="DUF58"/>
    <property type="match status" value="1"/>
</dbReference>
<dbReference type="PANTHER" id="PTHR33608:SF12">
    <property type="entry name" value="DUF58 DOMAIN-CONTAINING PROTEIN"/>
    <property type="match status" value="1"/>
</dbReference>
<dbReference type="Proteomes" id="UP000288361">
    <property type="component" value="Unassembled WGS sequence"/>
</dbReference>
<dbReference type="InterPro" id="IPR002881">
    <property type="entry name" value="DUF58"/>
</dbReference>
<comment type="caution">
    <text evidence="2">The sequence shown here is derived from an EMBL/GenBank/DDBJ whole genome shotgun (WGS) entry which is preliminary data.</text>
</comment>
<dbReference type="EMBL" id="PIQA01000001">
    <property type="protein sequence ID" value="RUO67303.1"/>
    <property type="molecule type" value="Genomic_DNA"/>
</dbReference>
<organism evidence="2 3">
    <name type="scientific">Idiomarina piscisalsi</name>
    <dbReference type="NCBI Taxonomy" id="1096243"/>
    <lineage>
        <taxon>Bacteria</taxon>
        <taxon>Pseudomonadati</taxon>
        <taxon>Pseudomonadota</taxon>
        <taxon>Gammaproteobacteria</taxon>
        <taxon>Alteromonadales</taxon>
        <taxon>Idiomarinaceae</taxon>
        <taxon>Idiomarina</taxon>
    </lineage>
</organism>
<dbReference type="RefSeq" id="WP_126750987.1">
    <property type="nucleotide sequence ID" value="NZ_JBHUMT010000016.1"/>
</dbReference>
<dbReference type="PANTHER" id="PTHR33608">
    <property type="entry name" value="BLL2464 PROTEIN"/>
    <property type="match status" value="1"/>
</dbReference>
<sequence length="319" mass="36022">MPQLDVSQWLKQLHTDGISLGMQELMYYRSKIAAFAKHKKTLPRTTVSGPLLSKVRGRGMEFDEVRHYQAGDDIRAIDWRVTARTGKAHTKLYREEKEKPVFIWVDLSLSQLFGSEFVFKSVQAAHLAAAIAWQAQHKGDRVGGLISNGWLHNEFKPAARQQGVLRLLHGLVDVSKDSLTRWQKQASTPAEPMSESLKRLRQLVKPGSIIHVISDFHNVDKTIIDGLQVLSKHNLVRCYGVYDPMEKSLPQGHSIQPLAVSNGKQQVDIDLTNKRQTDTYANAAQSHWQALEKSFANRQLLFTPVSSAQPIEVQWSDIS</sequence>
<gene>
    <name evidence="2" type="ORF">CWI73_00060</name>
</gene>
<protein>
    <submittedName>
        <fullName evidence="2">DUF58 domain-containing protein</fullName>
    </submittedName>
</protein>
<evidence type="ECO:0000259" key="1">
    <source>
        <dbReference type="Pfam" id="PF01882"/>
    </source>
</evidence>
<reference evidence="2 3" key="1">
    <citation type="journal article" date="2011" name="Front. Microbiol.">
        <title>Genomic signatures of strain selection and enhancement in Bacillus atrophaeus var. globigii, a historical biowarfare simulant.</title>
        <authorList>
            <person name="Gibbons H.S."/>
            <person name="Broomall S.M."/>
            <person name="McNew L.A."/>
            <person name="Daligault H."/>
            <person name="Chapman C."/>
            <person name="Bruce D."/>
            <person name="Karavis M."/>
            <person name="Krepps M."/>
            <person name="McGregor P.A."/>
            <person name="Hong C."/>
            <person name="Park K.H."/>
            <person name="Akmal A."/>
            <person name="Feldman A."/>
            <person name="Lin J.S."/>
            <person name="Chang W.E."/>
            <person name="Higgs B.W."/>
            <person name="Demirev P."/>
            <person name="Lindquist J."/>
            <person name="Liem A."/>
            <person name="Fochler E."/>
            <person name="Read T.D."/>
            <person name="Tapia R."/>
            <person name="Johnson S."/>
            <person name="Bishop-Lilly K.A."/>
            <person name="Detter C."/>
            <person name="Han C."/>
            <person name="Sozhamannan S."/>
            <person name="Rosenzweig C.N."/>
            <person name="Skowronski E.W."/>
        </authorList>
    </citation>
    <scope>NUCLEOTIDE SEQUENCE [LARGE SCALE GENOMIC DNA]</scope>
    <source>
        <strain evidence="2 3">TPS4-2</strain>
    </source>
</reference>
<feature type="domain" description="DUF58" evidence="1">
    <location>
        <begin position="64"/>
        <end position="287"/>
    </location>
</feature>
<accession>A0A432YVF1</accession>
<name>A0A432YVF1_9GAMM</name>
<evidence type="ECO:0000313" key="2">
    <source>
        <dbReference type="EMBL" id="RUO67303.1"/>
    </source>
</evidence>